<evidence type="ECO:0000256" key="6">
    <source>
        <dbReference type="ARBA" id="ARBA00023136"/>
    </source>
</evidence>
<feature type="transmembrane region" description="Helical" evidence="7">
    <location>
        <begin position="12"/>
        <end position="31"/>
    </location>
</feature>
<dbReference type="RefSeq" id="WP_258385614.1">
    <property type="nucleotide sequence ID" value="NZ_CP091430.1"/>
</dbReference>
<keyword evidence="4 7" id="KW-0812">Transmembrane</keyword>
<comment type="similarity">
    <text evidence="7">Belongs to the binding-protein-dependent transport system permease family.</text>
</comment>
<dbReference type="Gene3D" id="1.10.3720.10">
    <property type="entry name" value="MetI-like"/>
    <property type="match status" value="1"/>
</dbReference>
<evidence type="ECO:0000256" key="2">
    <source>
        <dbReference type="ARBA" id="ARBA00022448"/>
    </source>
</evidence>
<organism evidence="9 10">
    <name type="scientific">Paenibacillus spongiae</name>
    <dbReference type="NCBI Taxonomy" id="2909671"/>
    <lineage>
        <taxon>Bacteria</taxon>
        <taxon>Bacillati</taxon>
        <taxon>Bacillota</taxon>
        <taxon>Bacilli</taxon>
        <taxon>Bacillales</taxon>
        <taxon>Paenibacillaceae</taxon>
        <taxon>Paenibacillus</taxon>
    </lineage>
</organism>
<dbReference type="PROSITE" id="PS50928">
    <property type="entry name" value="ABC_TM1"/>
    <property type="match status" value="1"/>
</dbReference>
<reference evidence="9" key="1">
    <citation type="submission" date="2022-01" db="EMBL/GenBank/DDBJ databases">
        <title>Paenibacillus spongiae sp. nov., isolated from marine sponge.</title>
        <authorList>
            <person name="Li Z."/>
            <person name="Zhang M."/>
        </authorList>
    </citation>
    <scope>NUCLEOTIDE SEQUENCE</scope>
    <source>
        <strain evidence="9">PHS-Z3</strain>
    </source>
</reference>
<dbReference type="InterPro" id="IPR035906">
    <property type="entry name" value="MetI-like_sf"/>
</dbReference>
<dbReference type="EMBL" id="CP091430">
    <property type="protein sequence ID" value="UVI29525.1"/>
    <property type="molecule type" value="Genomic_DNA"/>
</dbReference>
<dbReference type="Pfam" id="PF00528">
    <property type="entry name" value="BPD_transp_1"/>
    <property type="match status" value="1"/>
</dbReference>
<sequence>MRRMSIEKKRRLHGLLFMSPWIIGLLLFWLYPLVYSLVMSLNKIVIQAEDLVWTFIGFANYNDIMLKDTGFWDQWIPFFMKSVFMIPIIILFSIISALFLNQKFPGRGLFRAVFFLPVLFTTGGVIISLLTANSGGGVGAVGTTNTLTLEFLQDQNLRAFIQTNFDARLSNTIIDILNSFVIILWYSGVQTVLLLAGLQSISPSVYEAATIDGANGWERLWKITLPGLVPFILIVAVYSVVDQFTMPSNPMMGLISRNMYETTRGMGYASAMGWIYVAFIMFLLAIIFLVFRKAFVQKVR</sequence>
<proteinExistence type="inferred from homology"/>
<dbReference type="Proteomes" id="UP001057877">
    <property type="component" value="Chromosome"/>
</dbReference>
<evidence type="ECO:0000256" key="7">
    <source>
        <dbReference type="RuleBase" id="RU363032"/>
    </source>
</evidence>
<evidence type="ECO:0000256" key="3">
    <source>
        <dbReference type="ARBA" id="ARBA00022475"/>
    </source>
</evidence>
<feature type="transmembrane region" description="Helical" evidence="7">
    <location>
        <begin position="219"/>
        <end position="241"/>
    </location>
</feature>
<dbReference type="PANTHER" id="PTHR43227">
    <property type="entry name" value="BLL4140 PROTEIN"/>
    <property type="match status" value="1"/>
</dbReference>
<accession>A0ABY5S7G2</accession>
<keyword evidence="2 7" id="KW-0813">Transport</keyword>
<evidence type="ECO:0000313" key="9">
    <source>
        <dbReference type="EMBL" id="UVI29525.1"/>
    </source>
</evidence>
<feature type="transmembrane region" description="Helical" evidence="7">
    <location>
        <begin position="268"/>
        <end position="291"/>
    </location>
</feature>
<keyword evidence="6 7" id="KW-0472">Membrane</keyword>
<dbReference type="InterPro" id="IPR000515">
    <property type="entry name" value="MetI-like"/>
</dbReference>
<feature type="domain" description="ABC transmembrane type-1" evidence="8">
    <location>
        <begin position="79"/>
        <end position="287"/>
    </location>
</feature>
<evidence type="ECO:0000256" key="1">
    <source>
        <dbReference type="ARBA" id="ARBA00004651"/>
    </source>
</evidence>
<name>A0ABY5S7G2_9BACL</name>
<keyword evidence="5 7" id="KW-1133">Transmembrane helix</keyword>
<evidence type="ECO:0000259" key="8">
    <source>
        <dbReference type="PROSITE" id="PS50928"/>
    </source>
</evidence>
<protein>
    <submittedName>
        <fullName evidence="9">Sugar ABC transporter permease</fullName>
    </submittedName>
</protein>
<feature type="transmembrane region" description="Helical" evidence="7">
    <location>
        <begin position="75"/>
        <end position="100"/>
    </location>
</feature>
<evidence type="ECO:0000256" key="4">
    <source>
        <dbReference type="ARBA" id="ARBA00022692"/>
    </source>
</evidence>
<dbReference type="PANTHER" id="PTHR43227:SF3">
    <property type="entry name" value="BINDING-PROTEIN-DEPENDENT TRANSPORT SYSTEMS INNER MEMBRANE COMPONENT"/>
    <property type="match status" value="1"/>
</dbReference>
<evidence type="ECO:0000313" key="10">
    <source>
        <dbReference type="Proteomes" id="UP001057877"/>
    </source>
</evidence>
<keyword evidence="3" id="KW-1003">Cell membrane</keyword>
<keyword evidence="10" id="KW-1185">Reference proteome</keyword>
<feature type="transmembrane region" description="Helical" evidence="7">
    <location>
        <begin position="112"/>
        <end position="132"/>
    </location>
</feature>
<dbReference type="SUPFAM" id="SSF161098">
    <property type="entry name" value="MetI-like"/>
    <property type="match status" value="1"/>
</dbReference>
<evidence type="ECO:0000256" key="5">
    <source>
        <dbReference type="ARBA" id="ARBA00022989"/>
    </source>
</evidence>
<feature type="transmembrane region" description="Helical" evidence="7">
    <location>
        <begin position="176"/>
        <end position="198"/>
    </location>
</feature>
<comment type="subcellular location">
    <subcellularLocation>
        <location evidence="1 7">Cell membrane</location>
        <topology evidence="1 7">Multi-pass membrane protein</topology>
    </subcellularLocation>
</comment>
<dbReference type="InterPro" id="IPR050809">
    <property type="entry name" value="UgpAE/MalFG_permease"/>
</dbReference>
<dbReference type="CDD" id="cd06261">
    <property type="entry name" value="TM_PBP2"/>
    <property type="match status" value="1"/>
</dbReference>
<gene>
    <name evidence="9" type="ORF">L1F29_29590</name>
</gene>